<comment type="caution">
    <text evidence="2">The sequence shown here is derived from an EMBL/GenBank/DDBJ whole genome shotgun (WGS) entry which is preliminary data.</text>
</comment>
<feature type="domain" description="AB hydrolase-1" evidence="1">
    <location>
        <begin position="103"/>
        <end position="186"/>
    </location>
</feature>
<dbReference type="AlphaFoldDB" id="A0A094PL65"/>
<protein>
    <recommendedName>
        <fullName evidence="1">AB hydrolase-1 domain-containing protein</fullName>
    </recommendedName>
</protein>
<accession>A0A094PL65</accession>
<evidence type="ECO:0000259" key="1">
    <source>
        <dbReference type="Pfam" id="PF00561"/>
    </source>
</evidence>
<dbReference type="Gene3D" id="3.40.50.1820">
    <property type="entry name" value="alpha/beta hydrolase"/>
    <property type="match status" value="1"/>
</dbReference>
<dbReference type="EMBL" id="JNSL01000217">
    <property type="protein sequence ID" value="KGA12420.1"/>
    <property type="molecule type" value="Genomic_DNA"/>
</dbReference>
<dbReference type="Pfam" id="PF00561">
    <property type="entry name" value="Abhydrolase_1"/>
    <property type="match status" value="1"/>
</dbReference>
<gene>
    <name evidence="2" type="ORF">GM51_21580</name>
</gene>
<name>A0A094PL65_9ZZZZ</name>
<dbReference type="InterPro" id="IPR029058">
    <property type="entry name" value="AB_hydrolase_fold"/>
</dbReference>
<reference evidence="2" key="1">
    <citation type="submission" date="2014-06" db="EMBL/GenBank/DDBJ databases">
        <title>Key roles for freshwater Actinobacteria revealed by deep metagenomic sequencing.</title>
        <authorList>
            <person name="Ghai R."/>
            <person name="Mizuno C.M."/>
            <person name="Picazo A."/>
            <person name="Camacho A."/>
            <person name="Rodriguez-Valera F."/>
        </authorList>
    </citation>
    <scope>NUCLEOTIDE SEQUENCE</scope>
</reference>
<evidence type="ECO:0000313" key="2">
    <source>
        <dbReference type="EMBL" id="KGA12420.1"/>
    </source>
</evidence>
<dbReference type="SUPFAM" id="SSF53474">
    <property type="entry name" value="alpha/beta-Hydrolases"/>
    <property type="match status" value="1"/>
</dbReference>
<organism evidence="2">
    <name type="scientific">freshwater metagenome</name>
    <dbReference type="NCBI Taxonomy" id="449393"/>
    <lineage>
        <taxon>unclassified sequences</taxon>
        <taxon>metagenomes</taxon>
        <taxon>ecological metagenomes</taxon>
    </lineage>
</organism>
<dbReference type="InterPro" id="IPR000073">
    <property type="entry name" value="AB_hydrolase_1"/>
</dbReference>
<sequence length="408" mass="43366">MLLCVLVASVAACSSEEITSVASAPASDITWLPCGDIECGQIQIPVDHSATSSEKFTLGLYRRTSRVSNDARTLMLVPDKKWSTSARDMVEAAVLTYGPRINSFNVVAVAPRGSAESVLPTGAEHNVGTLDIVDDLDMVRRALGQEKVSVIGWGTGATAVTAWVMQRPRDFYSAVVDSPLDPSVSPVKQIRQNIAAGELGVLTAVKWCASHLSCTINANVATGLNLLKTDMRLGRVPADVTNEVIARAAEHALADGNPGVLFDVIAQVMVGSSARLQTLAGAALVQTDAYSKCADVSQAQAVSIVQAYEAMSDQYFRLGNNAQAYGYCSGIPAAVRPLGVVKPSAIASEAKVLVTIARGDQMNAPVNAREMAKRLGWKYQSVFANRHLVVGIDRAMTQTVMDFLVGER</sequence>
<proteinExistence type="predicted"/>